<keyword evidence="2" id="KW-1185">Reference proteome</keyword>
<protein>
    <submittedName>
        <fullName evidence="1">Uncharacterized protein</fullName>
    </submittedName>
</protein>
<organism evidence="1 2">
    <name type="scientific">Rugosimonospora acidiphila</name>
    <dbReference type="NCBI Taxonomy" id="556531"/>
    <lineage>
        <taxon>Bacteria</taxon>
        <taxon>Bacillati</taxon>
        <taxon>Actinomycetota</taxon>
        <taxon>Actinomycetes</taxon>
        <taxon>Micromonosporales</taxon>
        <taxon>Micromonosporaceae</taxon>
        <taxon>Rugosimonospora</taxon>
    </lineage>
</organism>
<dbReference type="Proteomes" id="UP001501570">
    <property type="component" value="Unassembled WGS sequence"/>
</dbReference>
<proteinExistence type="predicted"/>
<evidence type="ECO:0000313" key="1">
    <source>
        <dbReference type="EMBL" id="GAA5202525.1"/>
    </source>
</evidence>
<dbReference type="EMBL" id="BAABJQ010000091">
    <property type="protein sequence ID" value="GAA5202525.1"/>
    <property type="molecule type" value="Genomic_DNA"/>
</dbReference>
<sequence>MTEKHSHRSNEKTRGKVSDYVNLEARRLVGDETDALNLALVVESNDTDE</sequence>
<reference evidence="2" key="1">
    <citation type="journal article" date="2019" name="Int. J. Syst. Evol. Microbiol.">
        <title>The Global Catalogue of Microorganisms (GCM) 10K type strain sequencing project: providing services to taxonomists for standard genome sequencing and annotation.</title>
        <authorList>
            <consortium name="The Broad Institute Genomics Platform"/>
            <consortium name="The Broad Institute Genome Sequencing Center for Infectious Disease"/>
            <person name="Wu L."/>
            <person name="Ma J."/>
        </authorList>
    </citation>
    <scope>NUCLEOTIDE SEQUENCE [LARGE SCALE GENOMIC DNA]</scope>
    <source>
        <strain evidence="2">JCM 18304</strain>
    </source>
</reference>
<accession>A0ABP9SW49</accession>
<evidence type="ECO:0000313" key="2">
    <source>
        <dbReference type="Proteomes" id="UP001501570"/>
    </source>
</evidence>
<name>A0ABP9SW49_9ACTN</name>
<comment type="caution">
    <text evidence="1">The sequence shown here is derived from an EMBL/GenBank/DDBJ whole genome shotgun (WGS) entry which is preliminary data.</text>
</comment>
<gene>
    <name evidence="1" type="ORF">GCM10023322_84280</name>
</gene>